<dbReference type="GO" id="GO:0030010">
    <property type="term" value="P:establishment of cell polarity"/>
    <property type="evidence" value="ECO:0007669"/>
    <property type="project" value="UniProtKB-ARBA"/>
</dbReference>
<dbReference type="SUPFAM" id="SSF52540">
    <property type="entry name" value="P-loop containing nucleoside triphosphate hydrolases"/>
    <property type="match status" value="2"/>
</dbReference>
<dbReference type="InterPro" id="IPR024156">
    <property type="entry name" value="Small_GTPase_ARF"/>
</dbReference>
<proteinExistence type="inferred from homology"/>
<dbReference type="FunFam" id="3.40.50.300:FF:000412">
    <property type="entry name" value="ADP-ribosylation factor 1"/>
    <property type="match status" value="1"/>
</dbReference>
<dbReference type="PRINTS" id="PR00328">
    <property type="entry name" value="SAR1GTPBP"/>
</dbReference>
<dbReference type="GO" id="GO:0005525">
    <property type="term" value="F:GTP binding"/>
    <property type="evidence" value="ECO:0007669"/>
    <property type="project" value="UniProtKB-KW"/>
</dbReference>
<dbReference type="SMART" id="SM00178">
    <property type="entry name" value="SAR"/>
    <property type="match status" value="1"/>
</dbReference>
<evidence type="ECO:0000256" key="1">
    <source>
        <dbReference type="ARBA" id="ARBA00010290"/>
    </source>
</evidence>
<dbReference type="NCBIfam" id="TIGR00231">
    <property type="entry name" value="small_GTP"/>
    <property type="match status" value="2"/>
</dbReference>
<organism evidence="5 6">
    <name type="scientific">Mytilus galloprovincialis</name>
    <name type="common">Mediterranean mussel</name>
    <dbReference type="NCBI Taxonomy" id="29158"/>
    <lineage>
        <taxon>Eukaryota</taxon>
        <taxon>Metazoa</taxon>
        <taxon>Spiralia</taxon>
        <taxon>Lophotrochozoa</taxon>
        <taxon>Mollusca</taxon>
        <taxon>Bivalvia</taxon>
        <taxon>Autobranchia</taxon>
        <taxon>Pteriomorphia</taxon>
        <taxon>Mytilida</taxon>
        <taxon>Mytiloidea</taxon>
        <taxon>Mytilidae</taxon>
        <taxon>Mytilinae</taxon>
        <taxon>Mytilus</taxon>
    </lineage>
</organism>
<dbReference type="EMBL" id="UYJE01008711">
    <property type="protein sequence ID" value="VDI66456.1"/>
    <property type="molecule type" value="Genomic_DNA"/>
</dbReference>
<comment type="caution">
    <text evidence="5">The sequence shown here is derived from an EMBL/GenBank/DDBJ whole genome shotgun (WGS) entry which is preliminary data.</text>
</comment>
<dbReference type="InterPro" id="IPR006689">
    <property type="entry name" value="Small_GTPase_ARF/SAR"/>
</dbReference>
<evidence type="ECO:0000256" key="2">
    <source>
        <dbReference type="ARBA" id="ARBA00019766"/>
    </source>
</evidence>
<name>A0A8B6GNE9_MYTGA</name>
<reference evidence="5" key="1">
    <citation type="submission" date="2018-11" db="EMBL/GenBank/DDBJ databases">
        <authorList>
            <person name="Alioto T."/>
            <person name="Alioto T."/>
        </authorList>
    </citation>
    <scope>NUCLEOTIDE SEQUENCE</scope>
</reference>
<evidence type="ECO:0000313" key="6">
    <source>
        <dbReference type="Proteomes" id="UP000596742"/>
    </source>
</evidence>
<gene>
    <name evidence="5" type="ORF">MGAL_10B061600</name>
</gene>
<evidence type="ECO:0000313" key="5">
    <source>
        <dbReference type="EMBL" id="VDI66456.1"/>
    </source>
</evidence>
<dbReference type="Pfam" id="PF00025">
    <property type="entry name" value="Arf"/>
    <property type="match status" value="2"/>
</dbReference>
<keyword evidence="6" id="KW-1185">Reference proteome</keyword>
<dbReference type="Proteomes" id="UP000596742">
    <property type="component" value="Unassembled WGS sequence"/>
</dbReference>
<comment type="similarity">
    <text evidence="1">Belongs to the small GTPase superfamily. Arf family.</text>
</comment>
<dbReference type="AlphaFoldDB" id="A0A8B6GNE9"/>
<evidence type="ECO:0000256" key="3">
    <source>
        <dbReference type="ARBA" id="ARBA00022741"/>
    </source>
</evidence>
<accession>A0A8B6GNE9</accession>
<dbReference type="OrthoDB" id="6063051at2759"/>
<keyword evidence="4" id="KW-0342">GTP-binding</keyword>
<dbReference type="Gene3D" id="3.40.50.300">
    <property type="entry name" value="P-loop containing nucleotide triphosphate hydrolases"/>
    <property type="match status" value="2"/>
</dbReference>
<dbReference type="PROSITE" id="PS51417">
    <property type="entry name" value="ARF"/>
    <property type="match status" value="1"/>
</dbReference>
<protein>
    <recommendedName>
        <fullName evidence="2">ADP-ribosylation factor-like protein 6</fullName>
    </recommendedName>
</protein>
<keyword evidence="3" id="KW-0547">Nucleotide-binding</keyword>
<dbReference type="PANTHER" id="PTHR11711">
    <property type="entry name" value="ADP RIBOSYLATION FACTOR-RELATED"/>
    <property type="match status" value="1"/>
</dbReference>
<dbReference type="InterPro" id="IPR005225">
    <property type="entry name" value="Small_GTP-bd"/>
</dbReference>
<dbReference type="CDD" id="cd00878">
    <property type="entry name" value="Arf_Arl"/>
    <property type="match status" value="2"/>
</dbReference>
<sequence>MGSMLSKSYWFPSLREPVSYKIVMLGLDDGGKTAILYKMKYKRNVQTIPTIGFNIETITPVEGINFTVWDISFQEKMIPLWVHYFTNTEGIIYVVDSNDGERLNEAREILHRILNFEILKEVPLVVVANKQDLPNFDAICPYDPALNRHDAGKTTLSYKIQNRNSLTMPTIGFNIHTIHPLKGVHFNLFDIGGGEKVKVTWKQYYRDAAGILFVVDSIDKGRLQEAKEALHQYIVNCETAANIPIGILANKQDVQNALNKSDISCELGLHQLTNRKWFVNGVSAKTGDGLLESMKLMSDTIKKKKSSR</sequence>
<dbReference type="GO" id="GO:0003924">
    <property type="term" value="F:GTPase activity"/>
    <property type="evidence" value="ECO:0007669"/>
    <property type="project" value="InterPro"/>
</dbReference>
<dbReference type="SMART" id="SM00177">
    <property type="entry name" value="ARF"/>
    <property type="match status" value="2"/>
</dbReference>
<dbReference type="FunFam" id="3.40.50.300:FF:001166">
    <property type="entry name" value="ADP-ribosylation factor D"/>
    <property type="match status" value="1"/>
</dbReference>
<evidence type="ECO:0000256" key="4">
    <source>
        <dbReference type="ARBA" id="ARBA00023134"/>
    </source>
</evidence>
<dbReference type="InterPro" id="IPR027417">
    <property type="entry name" value="P-loop_NTPase"/>
</dbReference>